<proteinExistence type="predicted"/>
<name>A0A3S5BBH2_9PLAT</name>
<keyword evidence="3" id="KW-1185">Reference proteome</keyword>
<dbReference type="Proteomes" id="UP000784294">
    <property type="component" value="Unassembled WGS sequence"/>
</dbReference>
<gene>
    <name evidence="2" type="ORF">PXEA_LOCUS11963</name>
</gene>
<reference evidence="2" key="1">
    <citation type="submission" date="2018-11" db="EMBL/GenBank/DDBJ databases">
        <authorList>
            <consortium name="Pathogen Informatics"/>
        </authorList>
    </citation>
    <scope>NUCLEOTIDE SEQUENCE</scope>
</reference>
<accession>A0A3S5BBH2</accession>
<sequence length="142" mass="15315">MLNVRLQKAATRAGVTLSTSSILPSWITGSGRPASAGPVGGDLFSMGGTSGMTGCHGTPGPGVSSGVGSQLSRELDRLHREHETVRRQLDSVQRELETSRTEAEAARAEAKRTQNDLVQARERLREVQEQSEAREEEMVSRS</sequence>
<evidence type="ECO:0000313" key="3">
    <source>
        <dbReference type="Proteomes" id="UP000784294"/>
    </source>
</evidence>
<organism evidence="2 3">
    <name type="scientific">Protopolystoma xenopodis</name>
    <dbReference type="NCBI Taxonomy" id="117903"/>
    <lineage>
        <taxon>Eukaryota</taxon>
        <taxon>Metazoa</taxon>
        <taxon>Spiralia</taxon>
        <taxon>Lophotrochozoa</taxon>
        <taxon>Platyhelminthes</taxon>
        <taxon>Monogenea</taxon>
        <taxon>Polyopisthocotylea</taxon>
        <taxon>Polystomatidea</taxon>
        <taxon>Polystomatidae</taxon>
        <taxon>Protopolystoma</taxon>
    </lineage>
</organism>
<comment type="caution">
    <text evidence="2">The sequence shown here is derived from an EMBL/GenBank/DDBJ whole genome shotgun (WGS) entry which is preliminary data.</text>
</comment>
<dbReference type="Gene3D" id="1.20.1600.10">
    <property type="entry name" value="Outer membrane efflux proteins (OEP)"/>
    <property type="match status" value="1"/>
</dbReference>
<evidence type="ECO:0000313" key="2">
    <source>
        <dbReference type="EMBL" id="VEL18523.1"/>
    </source>
</evidence>
<evidence type="ECO:0000256" key="1">
    <source>
        <dbReference type="SAM" id="MobiDB-lite"/>
    </source>
</evidence>
<feature type="region of interest" description="Disordered" evidence="1">
    <location>
        <begin position="50"/>
        <end position="117"/>
    </location>
</feature>
<dbReference type="AlphaFoldDB" id="A0A3S5BBH2"/>
<protein>
    <submittedName>
        <fullName evidence="2">Uncharacterized protein</fullName>
    </submittedName>
</protein>
<feature type="compositionally biased region" description="Basic and acidic residues" evidence="1">
    <location>
        <begin position="73"/>
        <end position="117"/>
    </location>
</feature>
<dbReference type="EMBL" id="CAAALY010037393">
    <property type="protein sequence ID" value="VEL18523.1"/>
    <property type="molecule type" value="Genomic_DNA"/>
</dbReference>